<feature type="transmembrane region" description="Helical" evidence="1">
    <location>
        <begin position="116"/>
        <end position="136"/>
    </location>
</feature>
<name>A0A6N3D132_9FIRM</name>
<feature type="transmembrane region" description="Helical" evidence="1">
    <location>
        <begin position="148"/>
        <end position="165"/>
    </location>
</feature>
<keyword evidence="1" id="KW-0812">Transmembrane</keyword>
<feature type="transmembrane region" description="Helical" evidence="1">
    <location>
        <begin position="37"/>
        <end position="66"/>
    </location>
</feature>
<evidence type="ECO:0008006" key="3">
    <source>
        <dbReference type="Google" id="ProtNLM"/>
    </source>
</evidence>
<proteinExistence type="predicted"/>
<protein>
    <recommendedName>
        <fullName evidence="3">Yip1 domain-containing protein</fullName>
    </recommendedName>
</protein>
<gene>
    <name evidence="2" type="ORF">VALFYP47_01679</name>
</gene>
<feature type="transmembrane region" description="Helical" evidence="1">
    <location>
        <begin position="78"/>
        <end position="96"/>
    </location>
</feature>
<dbReference type="EMBL" id="CACRUN010000025">
    <property type="protein sequence ID" value="VYU22700.1"/>
    <property type="molecule type" value="Genomic_DNA"/>
</dbReference>
<dbReference type="AlphaFoldDB" id="A0A6N3D132"/>
<sequence>MNGINWTHLLTLTLSTKKGSNELKTNGALNEAIPMGIIAYVVMAILTYLIACITISIVSYSFFTIFSFTTLLGLIVKALLKAVIPALLASYIFNFYCNRTYPTISVTLQDTFKQFMYAVGVFAVLTLVQNIIFVPFMMSLYTNTLPSGLVRTVIFILNMCTYGWTAFTLLKLCMAEYNMSVRDTAITLVVSIVPLIIINYIIKNIF</sequence>
<organism evidence="2">
    <name type="scientific">Veillonella atypica</name>
    <dbReference type="NCBI Taxonomy" id="39777"/>
    <lineage>
        <taxon>Bacteria</taxon>
        <taxon>Bacillati</taxon>
        <taxon>Bacillota</taxon>
        <taxon>Negativicutes</taxon>
        <taxon>Veillonellales</taxon>
        <taxon>Veillonellaceae</taxon>
        <taxon>Veillonella</taxon>
    </lineage>
</organism>
<reference evidence="2" key="1">
    <citation type="submission" date="2019-11" db="EMBL/GenBank/DDBJ databases">
        <authorList>
            <person name="Feng L."/>
        </authorList>
    </citation>
    <scope>NUCLEOTIDE SEQUENCE</scope>
    <source>
        <strain evidence="2">VatypicaLFYP47</strain>
    </source>
</reference>
<evidence type="ECO:0000256" key="1">
    <source>
        <dbReference type="SAM" id="Phobius"/>
    </source>
</evidence>
<feature type="transmembrane region" description="Helical" evidence="1">
    <location>
        <begin position="185"/>
        <end position="202"/>
    </location>
</feature>
<keyword evidence="1" id="KW-1133">Transmembrane helix</keyword>
<accession>A0A6N3D132</accession>
<dbReference type="RefSeq" id="WP_156718637.1">
    <property type="nucleotide sequence ID" value="NZ_CACRUN010000025.1"/>
</dbReference>
<evidence type="ECO:0000313" key="2">
    <source>
        <dbReference type="EMBL" id="VYU22700.1"/>
    </source>
</evidence>
<keyword evidence="1" id="KW-0472">Membrane</keyword>